<keyword evidence="6" id="KW-0464">Manganese</keyword>
<dbReference type="EC" id="3.6.1.55" evidence="9"/>
<evidence type="ECO:0000256" key="1">
    <source>
        <dbReference type="ARBA" id="ARBA00001936"/>
    </source>
</evidence>
<dbReference type="SUPFAM" id="SSF55811">
    <property type="entry name" value="Nudix"/>
    <property type="match status" value="1"/>
</dbReference>
<protein>
    <submittedName>
        <fullName evidence="9">NUDIX hydrolase</fullName>
        <ecNumber evidence="9">3.6.1.55</ecNumber>
    </submittedName>
</protein>
<gene>
    <name evidence="9" type="ORF">ACFSE6_02120</name>
</gene>
<dbReference type="GO" id="GO:0035539">
    <property type="term" value="F:8-oxo-7,8-dihydrodeoxyguanosine triphosphate pyrophosphatase activity"/>
    <property type="evidence" value="ECO:0007669"/>
    <property type="project" value="UniProtKB-EC"/>
</dbReference>
<dbReference type="InterPro" id="IPR000086">
    <property type="entry name" value="NUDIX_hydrolase_dom"/>
</dbReference>
<comment type="caution">
    <text evidence="9">The sequence shown here is derived from an EMBL/GenBank/DDBJ whole genome shotgun (WGS) entry which is preliminary data.</text>
</comment>
<dbReference type="EMBL" id="JBHUEE010000001">
    <property type="protein sequence ID" value="MFD1716615.1"/>
    <property type="molecule type" value="Genomic_DNA"/>
</dbReference>
<evidence type="ECO:0000256" key="7">
    <source>
        <dbReference type="SAM" id="MobiDB-lite"/>
    </source>
</evidence>
<evidence type="ECO:0000313" key="9">
    <source>
        <dbReference type="EMBL" id="MFD1716615.1"/>
    </source>
</evidence>
<dbReference type="InterPro" id="IPR015797">
    <property type="entry name" value="NUDIX_hydrolase-like_dom_sf"/>
</dbReference>
<dbReference type="PROSITE" id="PS00893">
    <property type="entry name" value="NUDIX_BOX"/>
    <property type="match status" value="1"/>
</dbReference>
<dbReference type="Gene3D" id="3.90.79.10">
    <property type="entry name" value="Nucleoside Triphosphate Pyrophosphohydrolase"/>
    <property type="match status" value="1"/>
</dbReference>
<name>A0ABW4L019_9MICO</name>
<evidence type="ECO:0000256" key="6">
    <source>
        <dbReference type="ARBA" id="ARBA00023211"/>
    </source>
</evidence>
<evidence type="ECO:0000256" key="4">
    <source>
        <dbReference type="ARBA" id="ARBA00022801"/>
    </source>
</evidence>
<dbReference type="Proteomes" id="UP001597277">
    <property type="component" value="Unassembled WGS sequence"/>
</dbReference>
<keyword evidence="5" id="KW-0460">Magnesium</keyword>
<reference evidence="10" key="1">
    <citation type="journal article" date="2019" name="Int. J. Syst. Evol. Microbiol.">
        <title>The Global Catalogue of Microorganisms (GCM) 10K type strain sequencing project: providing services to taxonomists for standard genome sequencing and annotation.</title>
        <authorList>
            <consortium name="The Broad Institute Genomics Platform"/>
            <consortium name="The Broad Institute Genome Sequencing Center for Infectious Disease"/>
            <person name="Wu L."/>
            <person name="Ma J."/>
        </authorList>
    </citation>
    <scope>NUCLEOTIDE SEQUENCE [LARGE SCALE GENOMIC DNA]</scope>
    <source>
        <strain evidence="10">JCM 17130</strain>
    </source>
</reference>
<comment type="cofactor">
    <cofactor evidence="2">
        <name>Mg(2+)</name>
        <dbReference type="ChEBI" id="CHEBI:18420"/>
    </cofactor>
</comment>
<dbReference type="PANTHER" id="PTHR12992">
    <property type="entry name" value="NUDIX HYDROLASE"/>
    <property type="match status" value="1"/>
</dbReference>
<proteinExistence type="predicted"/>
<evidence type="ECO:0000313" key="10">
    <source>
        <dbReference type="Proteomes" id="UP001597277"/>
    </source>
</evidence>
<sequence>MTQSSSAEEWRAQLAELVARSRAGTLAPLGGIHTYDPQAVTGYREAAVLMLFTTTTPGSGPARARRQAASAEDDSTGLPDVFLVQRSRELRQHPGEIALPGGRLEVDEDAVSGALREAHEEIGLHPRFVEVIGPIAPLAMPHSRFVVTPVLGWTDHPGAATEIEPGEVLHTIRVPVARLVAPEVRCSATFAGRRSTGFLLPDGLVWGMTANLLDHVLAELGWAGPWDPGREVAIRRGPGGVWEIAALPADHEPAGGGR</sequence>
<comment type="cofactor">
    <cofactor evidence="1">
        <name>Mn(2+)</name>
        <dbReference type="ChEBI" id="CHEBI:29035"/>
    </cofactor>
</comment>
<dbReference type="RefSeq" id="WP_388002045.1">
    <property type="nucleotide sequence ID" value="NZ_JBHUEE010000001.1"/>
</dbReference>
<evidence type="ECO:0000256" key="5">
    <source>
        <dbReference type="ARBA" id="ARBA00022842"/>
    </source>
</evidence>
<evidence type="ECO:0000259" key="8">
    <source>
        <dbReference type="PROSITE" id="PS51462"/>
    </source>
</evidence>
<evidence type="ECO:0000256" key="3">
    <source>
        <dbReference type="ARBA" id="ARBA00022723"/>
    </source>
</evidence>
<feature type="region of interest" description="Disordered" evidence="7">
    <location>
        <begin position="55"/>
        <end position="75"/>
    </location>
</feature>
<dbReference type="InterPro" id="IPR045121">
    <property type="entry name" value="CoAse"/>
</dbReference>
<organism evidence="9 10">
    <name type="scientific">Georgenia deserti</name>
    <dbReference type="NCBI Taxonomy" id="2093781"/>
    <lineage>
        <taxon>Bacteria</taxon>
        <taxon>Bacillati</taxon>
        <taxon>Actinomycetota</taxon>
        <taxon>Actinomycetes</taxon>
        <taxon>Micrococcales</taxon>
        <taxon>Bogoriellaceae</taxon>
        <taxon>Georgenia</taxon>
    </lineage>
</organism>
<keyword evidence="10" id="KW-1185">Reference proteome</keyword>
<keyword evidence="3" id="KW-0479">Metal-binding</keyword>
<dbReference type="Pfam" id="PF00293">
    <property type="entry name" value="NUDIX"/>
    <property type="match status" value="1"/>
</dbReference>
<dbReference type="CDD" id="cd03426">
    <property type="entry name" value="NUDIX_CoAse_Nudt7"/>
    <property type="match status" value="1"/>
</dbReference>
<dbReference type="PANTHER" id="PTHR12992:SF11">
    <property type="entry name" value="MITOCHONDRIAL COENZYME A DIPHOSPHATASE NUDT8"/>
    <property type="match status" value="1"/>
</dbReference>
<dbReference type="InterPro" id="IPR020084">
    <property type="entry name" value="NUDIX_hydrolase_CS"/>
</dbReference>
<evidence type="ECO:0000256" key="2">
    <source>
        <dbReference type="ARBA" id="ARBA00001946"/>
    </source>
</evidence>
<dbReference type="PROSITE" id="PS51462">
    <property type="entry name" value="NUDIX"/>
    <property type="match status" value="1"/>
</dbReference>
<keyword evidence="4 9" id="KW-0378">Hydrolase</keyword>
<feature type="domain" description="Nudix hydrolase" evidence="8">
    <location>
        <begin position="42"/>
        <end position="199"/>
    </location>
</feature>
<accession>A0ABW4L019</accession>